<dbReference type="InterPro" id="IPR029010">
    <property type="entry name" value="ThuA-like"/>
</dbReference>
<gene>
    <name evidence="2" type="ORF">KR50_34550</name>
</gene>
<sequence>MAKQMLAVLGDFYHEEDRARSSLELAINQMKEPITITFATVLDLQNELSDKWDGVILFAENRLNPQDEQVETWMNEEAAEAIASFVKKGGSWLAWHSGLSSYDSVDTYTDMLKGSFDYHPKKHQVVRYSIDERSAYSSLESFSIVDEHYFVHCTAEPEEIFMHSSSVDGDSIAGWSHAYGAGKVVCLTPAHNEEGLTDPSFTRVLAAALHQL</sequence>
<dbReference type="Pfam" id="PF06283">
    <property type="entry name" value="ThuA"/>
    <property type="match status" value="1"/>
</dbReference>
<comment type="caution">
    <text evidence="2">The sequence shown here is derived from an EMBL/GenBank/DDBJ whole genome shotgun (WGS) entry which is preliminary data.</text>
</comment>
<dbReference type="InterPro" id="IPR029062">
    <property type="entry name" value="Class_I_gatase-like"/>
</dbReference>
<dbReference type="SUPFAM" id="SSF52317">
    <property type="entry name" value="Class I glutamine amidotransferase-like"/>
    <property type="match status" value="1"/>
</dbReference>
<feature type="domain" description="ThuA-like" evidence="1">
    <location>
        <begin position="71"/>
        <end position="209"/>
    </location>
</feature>
<accession>A0A0C2V1Y4</accession>
<dbReference type="RefSeq" id="WP_041061293.1">
    <property type="nucleotide sequence ID" value="NZ_JXRR01000022.1"/>
</dbReference>
<dbReference type="Proteomes" id="UP000031972">
    <property type="component" value="Unassembled WGS sequence"/>
</dbReference>
<reference evidence="2 3" key="1">
    <citation type="submission" date="2015-01" db="EMBL/GenBank/DDBJ databases">
        <title>Jeotgalibacillus campisalis genome sequencing.</title>
        <authorList>
            <person name="Goh K.M."/>
            <person name="Chan K.-G."/>
            <person name="Yaakop A.S."/>
            <person name="Ee R."/>
            <person name="Gan H.M."/>
            <person name="Chan C.S."/>
        </authorList>
    </citation>
    <scope>NUCLEOTIDE SEQUENCE [LARGE SCALE GENOMIC DNA]</scope>
    <source>
        <strain evidence="2 3">SF-57</strain>
    </source>
</reference>
<keyword evidence="3" id="KW-1185">Reference proteome</keyword>
<dbReference type="OrthoDB" id="9812305at2"/>
<protein>
    <recommendedName>
        <fullName evidence="1">ThuA-like domain-containing protein</fullName>
    </recommendedName>
</protein>
<dbReference type="AlphaFoldDB" id="A0A0C2V1Y4"/>
<name>A0A0C2V1Y4_9BACL</name>
<dbReference type="Gene3D" id="3.40.50.880">
    <property type="match status" value="1"/>
</dbReference>
<evidence type="ECO:0000259" key="1">
    <source>
        <dbReference type="Pfam" id="PF06283"/>
    </source>
</evidence>
<dbReference type="EMBL" id="JXRR01000022">
    <property type="protein sequence ID" value="KIL43052.1"/>
    <property type="molecule type" value="Genomic_DNA"/>
</dbReference>
<dbReference type="PATRIC" id="fig|220754.4.peg.3470"/>
<evidence type="ECO:0000313" key="2">
    <source>
        <dbReference type="EMBL" id="KIL43052.1"/>
    </source>
</evidence>
<evidence type="ECO:0000313" key="3">
    <source>
        <dbReference type="Proteomes" id="UP000031972"/>
    </source>
</evidence>
<organism evidence="2 3">
    <name type="scientific">Jeotgalibacillus campisalis</name>
    <dbReference type="NCBI Taxonomy" id="220754"/>
    <lineage>
        <taxon>Bacteria</taxon>
        <taxon>Bacillati</taxon>
        <taxon>Bacillota</taxon>
        <taxon>Bacilli</taxon>
        <taxon>Bacillales</taxon>
        <taxon>Caryophanaceae</taxon>
        <taxon>Jeotgalibacillus</taxon>
    </lineage>
</organism>
<proteinExistence type="predicted"/>